<dbReference type="Pfam" id="PF16344">
    <property type="entry name" value="FecR_C"/>
    <property type="match status" value="1"/>
</dbReference>
<reference evidence="5" key="1">
    <citation type="journal article" date="2019" name="Int. J. Syst. Evol. Microbiol.">
        <title>The Global Catalogue of Microorganisms (GCM) 10K type strain sequencing project: providing services to taxonomists for standard genome sequencing and annotation.</title>
        <authorList>
            <consortium name="The Broad Institute Genomics Platform"/>
            <consortium name="The Broad Institute Genome Sequencing Center for Infectious Disease"/>
            <person name="Wu L."/>
            <person name="Ma J."/>
        </authorList>
    </citation>
    <scope>NUCLEOTIDE SEQUENCE [LARGE SCALE GENOMIC DNA]</scope>
    <source>
        <strain evidence="5">KCTC 52298</strain>
    </source>
</reference>
<sequence length="397" mass="45425">MDKKELHTLLKQYRAGTLDIENLSRLRHFLDTEEGRRMLYETWDDEFEPSHYVEDDLIQSRVFQRITDDQRIKPILYPNKSFFRNSWYKIAVAAAFLLFGVVGALWWYTNDTEMEPRLSMQPTDTILPGSNKARIQFEDGSFIELDQIITDTVLADKGLHIFKRADGSISYAYDDNGATRKELYNTIVTPRGGEYSLTLPDGSKVWLNAASKLKYPLKFAKDSRSVELEGEAYFEVVKQKSDHTAVPFYVSSGTQKIEVLGTQFNVNTHGSTYKTTLIEGSIAMHYAGVAKASVLTPSQQALHSVATGANTVQEVDPNYSIAWRSGKFAFDNVSIYEVMDEIARWYDVEVNFEGDLSQVRYSGSISRFEKFEQLLQLIEWTDLVTFKVHGRRITVMK</sequence>
<evidence type="ECO:0000259" key="3">
    <source>
        <dbReference type="Pfam" id="PF16344"/>
    </source>
</evidence>
<dbReference type="Gene3D" id="2.60.120.1440">
    <property type="match status" value="1"/>
</dbReference>
<dbReference type="PANTHER" id="PTHR30273:SF2">
    <property type="entry name" value="PROTEIN FECR"/>
    <property type="match status" value="1"/>
</dbReference>
<dbReference type="RefSeq" id="WP_210353240.1">
    <property type="nucleotide sequence ID" value="NZ_JAEQMU010000001.1"/>
</dbReference>
<feature type="transmembrane region" description="Helical" evidence="1">
    <location>
        <begin position="87"/>
        <end position="108"/>
    </location>
</feature>
<evidence type="ECO:0000313" key="5">
    <source>
        <dbReference type="Proteomes" id="UP001597440"/>
    </source>
</evidence>
<protein>
    <submittedName>
        <fullName evidence="4">FecR family protein</fullName>
    </submittedName>
</protein>
<proteinExistence type="predicted"/>
<comment type="caution">
    <text evidence="4">The sequence shown here is derived from an EMBL/GenBank/DDBJ whole genome shotgun (WGS) entry which is preliminary data.</text>
</comment>
<feature type="domain" description="Protein FecR C-terminal" evidence="3">
    <location>
        <begin position="327"/>
        <end position="395"/>
    </location>
</feature>
<dbReference type="PANTHER" id="PTHR30273">
    <property type="entry name" value="PERIPLASMIC SIGNAL SENSOR AND SIGMA FACTOR ACTIVATOR FECR-RELATED"/>
    <property type="match status" value="1"/>
</dbReference>
<keyword evidence="5" id="KW-1185">Reference proteome</keyword>
<keyword evidence="1" id="KW-0812">Transmembrane</keyword>
<dbReference type="Pfam" id="PF04773">
    <property type="entry name" value="FecR"/>
    <property type="match status" value="1"/>
</dbReference>
<keyword evidence="1" id="KW-0472">Membrane</keyword>
<evidence type="ECO:0000256" key="1">
    <source>
        <dbReference type="SAM" id="Phobius"/>
    </source>
</evidence>
<name>A0ABW5L1R9_9SPHI</name>
<dbReference type="InterPro" id="IPR032508">
    <property type="entry name" value="FecR_C"/>
</dbReference>
<dbReference type="InterPro" id="IPR012373">
    <property type="entry name" value="Ferrdict_sens_TM"/>
</dbReference>
<dbReference type="Gene3D" id="3.55.50.30">
    <property type="match status" value="1"/>
</dbReference>
<evidence type="ECO:0000259" key="2">
    <source>
        <dbReference type="Pfam" id="PF04773"/>
    </source>
</evidence>
<gene>
    <name evidence="4" type="ORF">ACFSQW_10645</name>
</gene>
<keyword evidence="1" id="KW-1133">Transmembrane helix</keyword>
<evidence type="ECO:0000313" key="4">
    <source>
        <dbReference type="EMBL" id="MFD2554851.1"/>
    </source>
</evidence>
<feature type="domain" description="FecR protein" evidence="2">
    <location>
        <begin position="186"/>
        <end position="282"/>
    </location>
</feature>
<dbReference type="Proteomes" id="UP001597440">
    <property type="component" value="Unassembled WGS sequence"/>
</dbReference>
<dbReference type="InterPro" id="IPR006860">
    <property type="entry name" value="FecR"/>
</dbReference>
<accession>A0ABW5L1R9</accession>
<organism evidence="4 5">
    <name type="scientific">Sphingobacterium tabacisoli</name>
    <dbReference type="NCBI Taxonomy" id="2044855"/>
    <lineage>
        <taxon>Bacteria</taxon>
        <taxon>Pseudomonadati</taxon>
        <taxon>Bacteroidota</taxon>
        <taxon>Sphingobacteriia</taxon>
        <taxon>Sphingobacteriales</taxon>
        <taxon>Sphingobacteriaceae</taxon>
        <taxon>Sphingobacterium</taxon>
    </lineage>
</organism>
<dbReference type="EMBL" id="JBHULD010000014">
    <property type="protein sequence ID" value="MFD2554851.1"/>
    <property type="molecule type" value="Genomic_DNA"/>
</dbReference>